<comment type="caution">
    <text evidence="1">The sequence shown here is derived from an EMBL/GenBank/DDBJ whole genome shotgun (WGS) entry which is preliminary data.</text>
</comment>
<organism evidence="1 2">
    <name type="scientific">Hyalomma asiaticum</name>
    <name type="common">Tick</name>
    <dbReference type="NCBI Taxonomy" id="266040"/>
    <lineage>
        <taxon>Eukaryota</taxon>
        <taxon>Metazoa</taxon>
        <taxon>Ecdysozoa</taxon>
        <taxon>Arthropoda</taxon>
        <taxon>Chelicerata</taxon>
        <taxon>Arachnida</taxon>
        <taxon>Acari</taxon>
        <taxon>Parasitiformes</taxon>
        <taxon>Ixodida</taxon>
        <taxon>Ixodoidea</taxon>
        <taxon>Ixodidae</taxon>
        <taxon>Hyalomminae</taxon>
        <taxon>Hyalomma</taxon>
    </lineage>
</organism>
<evidence type="ECO:0000313" key="2">
    <source>
        <dbReference type="Proteomes" id="UP000821845"/>
    </source>
</evidence>
<accession>A0ACB7TKP5</accession>
<reference evidence="1" key="1">
    <citation type="submission" date="2020-05" db="EMBL/GenBank/DDBJ databases">
        <title>Large-scale comparative analyses of tick genomes elucidate their genetic diversity and vector capacities.</title>
        <authorList>
            <person name="Jia N."/>
            <person name="Wang J."/>
            <person name="Shi W."/>
            <person name="Du L."/>
            <person name="Sun Y."/>
            <person name="Zhan W."/>
            <person name="Jiang J."/>
            <person name="Wang Q."/>
            <person name="Zhang B."/>
            <person name="Ji P."/>
            <person name="Sakyi L.B."/>
            <person name="Cui X."/>
            <person name="Yuan T."/>
            <person name="Jiang B."/>
            <person name="Yang W."/>
            <person name="Lam T.T.-Y."/>
            <person name="Chang Q."/>
            <person name="Ding S."/>
            <person name="Wang X."/>
            <person name="Zhu J."/>
            <person name="Ruan X."/>
            <person name="Zhao L."/>
            <person name="Wei J."/>
            <person name="Que T."/>
            <person name="Du C."/>
            <person name="Cheng J."/>
            <person name="Dai P."/>
            <person name="Han X."/>
            <person name="Huang E."/>
            <person name="Gao Y."/>
            <person name="Liu J."/>
            <person name="Shao H."/>
            <person name="Ye R."/>
            <person name="Li L."/>
            <person name="Wei W."/>
            <person name="Wang X."/>
            <person name="Wang C."/>
            <person name="Yang T."/>
            <person name="Huo Q."/>
            <person name="Li W."/>
            <person name="Guo W."/>
            <person name="Chen H."/>
            <person name="Zhou L."/>
            <person name="Ni X."/>
            <person name="Tian J."/>
            <person name="Zhou Y."/>
            <person name="Sheng Y."/>
            <person name="Liu T."/>
            <person name="Pan Y."/>
            <person name="Xia L."/>
            <person name="Li J."/>
            <person name="Zhao F."/>
            <person name="Cao W."/>
        </authorList>
    </citation>
    <scope>NUCLEOTIDE SEQUENCE</scope>
    <source>
        <strain evidence="1">Hyas-2018</strain>
    </source>
</reference>
<dbReference type="EMBL" id="CM023481">
    <property type="protein sequence ID" value="KAH6945429.1"/>
    <property type="molecule type" value="Genomic_DNA"/>
</dbReference>
<evidence type="ECO:0000313" key="1">
    <source>
        <dbReference type="EMBL" id="KAH6945429.1"/>
    </source>
</evidence>
<proteinExistence type="predicted"/>
<protein>
    <submittedName>
        <fullName evidence="1">Uncharacterized protein</fullName>
    </submittedName>
</protein>
<name>A0ACB7TKP5_HYAAI</name>
<sequence length="370" mass="41570">MLRPVHEDRHRRGTQEPPALDEADRPSSGIRFKVKVEEDLVEVEGGFRTHYKVTACLKLYSVSMPPRNDDLPAVPVYRYARLVDEGRRDEACIMGLLVADVKRLDNQARFVLEVAEKVIVLANRPQSEVMATLKERGYDPDPLIVWAQERQASLRRQQVEERRESNGSVEEEDLDDTILFSYLLDLSLRDLTRGGMAKLTSERDRKYDQLMVLCQVWRESNSLLSLDATSGQSLERYERPSDNGPTSTDSRERTPRSTVGIPSTSGSTAVHEVVERNRYGNAATRGGNHSRTVNEEMADESGHTATVIQSHQAVSRNRLGKRVHPSSDRNTQQHHAVAEGSHQGDRRGRPTAVSTRSNGSPAGTSRQDHQ</sequence>
<dbReference type="Proteomes" id="UP000821845">
    <property type="component" value="Chromosome 1"/>
</dbReference>
<keyword evidence="2" id="KW-1185">Reference proteome</keyword>
<gene>
    <name evidence="1" type="ORF">HPB50_008399</name>
</gene>